<proteinExistence type="predicted"/>
<name>A0A8H4UC23_9HYPO</name>
<feature type="signal peptide" evidence="1">
    <location>
        <begin position="1"/>
        <end position="19"/>
    </location>
</feature>
<comment type="caution">
    <text evidence="2">The sequence shown here is derived from an EMBL/GenBank/DDBJ whole genome shotgun (WGS) entry which is preliminary data.</text>
</comment>
<reference evidence="2" key="2">
    <citation type="submission" date="2020-05" db="EMBL/GenBank/DDBJ databases">
        <authorList>
            <person name="Kim H.-S."/>
            <person name="Proctor R.H."/>
            <person name="Brown D.W."/>
        </authorList>
    </citation>
    <scope>NUCLEOTIDE SEQUENCE</scope>
    <source>
        <strain evidence="2">NRRL 20472</strain>
    </source>
</reference>
<evidence type="ECO:0008006" key="4">
    <source>
        <dbReference type="Google" id="ProtNLM"/>
    </source>
</evidence>
<dbReference type="InterPro" id="IPR012334">
    <property type="entry name" value="Pectin_lyas_fold"/>
</dbReference>
<accession>A0A8H4UC23</accession>
<dbReference type="Proteomes" id="UP000622797">
    <property type="component" value="Unassembled WGS sequence"/>
</dbReference>
<dbReference type="AlphaFoldDB" id="A0A8H4UC23"/>
<sequence>MVRSFFPVAALALVCGVQAQCGSGTPDAQVTGEGGSFKATSGSGEVYSGSDYLAAIQAAIDSISSGQRVSVIASGSIGTGTINIDSGKIFEGCGTIDASLKAGKGAIQSFDTTGVEIPYLTLTGDAYFGLHFYGTKDLVLGEITMNLSGGLGIRFDRDEARNTNVKMGTISITGASSTAVEVWNIDGLEIDTVIARDIGEAGLLIQASTDARVGTVDGENVGAGTGYATLRFANNNGESANGGYETNIYVDKVKSRGGGRGVFCVSQSGGAEIKSVDLADNENNAVLIENCYNLSILGGTVQGGGEVRISARDEFPNTRDISVTLEVNDNSVRESPCGENIKWSITGNAKQDIC</sequence>
<dbReference type="EMBL" id="JABEXW010000023">
    <property type="protein sequence ID" value="KAF4973317.1"/>
    <property type="molecule type" value="Genomic_DNA"/>
</dbReference>
<dbReference type="OrthoDB" id="5576103at2759"/>
<dbReference type="InterPro" id="IPR011050">
    <property type="entry name" value="Pectin_lyase_fold/virulence"/>
</dbReference>
<gene>
    <name evidence="2" type="ORF">FSARC_392</name>
</gene>
<keyword evidence="1" id="KW-0732">Signal</keyword>
<dbReference type="SUPFAM" id="SSF51126">
    <property type="entry name" value="Pectin lyase-like"/>
    <property type="match status" value="1"/>
</dbReference>
<evidence type="ECO:0000256" key="1">
    <source>
        <dbReference type="SAM" id="SignalP"/>
    </source>
</evidence>
<dbReference type="Gene3D" id="2.160.20.10">
    <property type="entry name" value="Single-stranded right-handed beta-helix, Pectin lyase-like"/>
    <property type="match status" value="1"/>
</dbReference>
<keyword evidence="3" id="KW-1185">Reference proteome</keyword>
<evidence type="ECO:0000313" key="2">
    <source>
        <dbReference type="EMBL" id="KAF4973317.1"/>
    </source>
</evidence>
<protein>
    <recommendedName>
        <fullName evidence="4">Parallel beta-helix repeat protein</fullName>
    </recommendedName>
</protein>
<reference evidence="2" key="1">
    <citation type="journal article" date="2020" name="BMC Genomics">
        <title>Correction to: Identification and distribution of gene clusters required for synthesis of sphingolipid metabolism inhibitors in diverse species of the filamentous fungus Fusarium.</title>
        <authorList>
            <person name="Kim H.S."/>
            <person name="Lohmar J.M."/>
            <person name="Busman M."/>
            <person name="Brown D.W."/>
            <person name="Naumann T.A."/>
            <person name="Divon H.H."/>
            <person name="Lysoe E."/>
            <person name="Uhlig S."/>
            <person name="Proctor R.H."/>
        </authorList>
    </citation>
    <scope>NUCLEOTIDE SEQUENCE</scope>
    <source>
        <strain evidence="2">NRRL 20472</strain>
    </source>
</reference>
<organism evidence="2 3">
    <name type="scientific">Fusarium sarcochroum</name>
    <dbReference type="NCBI Taxonomy" id="1208366"/>
    <lineage>
        <taxon>Eukaryota</taxon>
        <taxon>Fungi</taxon>
        <taxon>Dikarya</taxon>
        <taxon>Ascomycota</taxon>
        <taxon>Pezizomycotina</taxon>
        <taxon>Sordariomycetes</taxon>
        <taxon>Hypocreomycetidae</taxon>
        <taxon>Hypocreales</taxon>
        <taxon>Nectriaceae</taxon>
        <taxon>Fusarium</taxon>
        <taxon>Fusarium lateritium species complex</taxon>
    </lineage>
</organism>
<feature type="chain" id="PRO_5034308560" description="Parallel beta-helix repeat protein" evidence="1">
    <location>
        <begin position="20"/>
        <end position="354"/>
    </location>
</feature>
<evidence type="ECO:0000313" key="3">
    <source>
        <dbReference type="Proteomes" id="UP000622797"/>
    </source>
</evidence>